<dbReference type="InterPro" id="IPR013761">
    <property type="entry name" value="SAM/pointed_sf"/>
</dbReference>
<feature type="domain" description="SAM" evidence="3">
    <location>
        <begin position="42"/>
        <end position="100"/>
    </location>
</feature>
<dbReference type="SMART" id="SM00454">
    <property type="entry name" value="SAM"/>
    <property type="match status" value="1"/>
</dbReference>
<dbReference type="InterPro" id="IPR041664">
    <property type="entry name" value="AAA_16"/>
</dbReference>
<accession>A0A5S4WCR6</accession>
<dbReference type="SUPFAM" id="SSF52540">
    <property type="entry name" value="P-loop containing nucleoside triphosphate hydrolases"/>
    <property type="match status" value="1"/>
</dbReference>
<dbReference type="GO" id="GO:0035556">
    <property type="term" value="P:intracellular signal transduction"/>
    <property type="evidence" value="ECO:0007669"/>
    <property type="project" value="InterPro"/>
</dbReference>
<dbReference type="SUPFAM" id="SSF47769">
    <property type="entry name" value="SAM/Pointed domain"/>
    <property type="match status" value="1"/>
</dbReference>
<evidence type="ECO:0000313" key="5">
    <source>
        <dbReference type="EMBL" id="TYL78929.1"/>
    </source>
</evidence>
<dbReference type="InterPro" id="IPR011717">
    <property type="entry name" value="TPR-4"/>
</dbReference>
<protein>
    <submittedName>
        <fullName evidence="5">AAA family ATPase</fullName>
    </submittedName>
</protein>
<dbReference type="GO" id="GO:0005737">
    <property type="term" value="C:cytoplasm"/>
    <property type="evidence" value="ECO:0007669"/>
    <property type="project" value="TreeGrafter"/>
</dbReference>
<dbReference type="InterPro" id="IPR029787">
    <property type="entry name" value="Nucleotide_cyclase"/>
</dbReference>
<dbReference type="Pfam" id="PF00211">
    <property type="entry name" value="Guanylate_cyc"/>
    <property type="match status" value="1"/>
</dbReference>
<dbReference type="Gene3D" id="3.30.70.1230">
    <property type="entry name" value="Nucleotide cyclase"/>
    <property type="match status" value="1"/>
</dbReference>
<reference evidence="5 6" key="1">
    <citation type="submission" date="2019-08" db="EMBL/GenBank/DDBJ databases">
        <title>Bradyrhizobium hipponensis sp. nov., a rhizobium isolated from a Lupinus angustifolius root nodule in Tunisia.</title>
        <authorList>
            <person name="Off K."/>
            <person name="Rejili M."/>
            <person name="Mars M."/>
            <person name="Brachmann A."/>
            <person name="Marin M."/>
        </authorList>
    </citation>
    <scope>NUCLEOTIDE SEQUENCE [LARGE SCALE GENOMIC DNA]</scope>
    <source>
        <strain evidence="5 6">CTAW11</strain>
    </source>
</reference>
<dbReference type="SMART" id="SM00044">
    <property type="entry name" value="CYCc"/>
    <property type="match status" value="1"/>
</dbReference>
<evidence type="ECO:0000259" key="3">
    <source>
        <dbReference type="PROSITE" id="PS50105"/>
    </source>
</evidence>
<dbReference type="PROSITE" id="PS50105">
    <property type="entry name" value="SAM_DOMAIN"/>
    <property type="match status" value="1"/>
</dbReference>
<dbReference type="SUPFAM" id="SSF48452">
    <property type="entry name" value="TPR-like"/>
    <property type="match status" value="3"/>
</dbReference>
<dbReference type="CDD" id="cd09487">
    <property type="entry name" value="SAM_superfamily"/>
    <property type="match status" value="1"/>
</dbReference>
<dbReference type="InterPro" id="IPR001054">
    <property type="entry name" value="A/G_cyclase"/>
</dbReference>
<dbReference type="Gene3D" id="1.10.150.50">
    <property type="entry name" value="Transcription Factor, Ets-1"/>
    <property type="match status" value="1"/>
</dbReference>
<dbReference type="PANTHER" id="PTHR16305:SF28">
    <property type="entry name" value="GUANYLATE CYCLASE DOMAIN-CONTAINING PROTEIN"/>
    <property type="match status" value="1"/>
</dbReference>
<dbReference type="AlphaFoldDB" id="A0A5S4WCR6"/>
<dbReference type="GO" id="GO:0009190">
    <property type="term" value="P:cyclic nucleotide biosynthetic process"/>
    <property type="evidence" value="ECO:0007669"/>
    <property type="project" value="InterPro"/>
</dbReference>
<evidence type="ECO:0000313" key="6">
    <source>
        <dbReference type="Proteomes" id="UP000324853"/>
    </source>
</evidence>
<keyword evidence="6" id="KW-1185">Reference proteome</keyword>
<keyword evidence="1" id="KW-0547">Nucleotide-binding</keyword>
<organism evidence="5 6">
    <name type="scientific">Bradyrhizobium cytisi</name>
    <dbReference type="NCBI Taxonomy" id="515489"/>
    <lineage>
        <taxon>Bacteria</taxon>
        <taxon>Pseudomonadati</taxon>
        <taxon>Pseudomonadota</taxon>
        <taxon>Alphaproteobacteria</taxon>
        <taxon>Hyphomicrobiales</taxon>
        <taxon>Nitrobacteraceae</taxon>
        <taxon>Bradyrhizobium</taxon>
    </lineage>
</organism>
<dbReference type="PANTHER" id="PTHR16305">
    <property type="entry name" value="TESTICULAR SOLUBLE ADENYLYL CYCLASE"/>
    <property type="match status" value="1"/>
</dbReference>
<dbReference type="PROSITE" id="PS50125">
    <property type="entry name" value="GUANYLATE_CYCLASE_2"/>
    <property type="match status" value="1"/>
</dbReference>
<proteinExistence type="predicted"/>
<name>A0A5S4WCR6_9BRAD</name>
<evidence type="ECO:0000256" key="2">
    <source>
        <dbReference type="ARBA" id="ARBA00022840"/>
    </source>
</evidence>
<dbReference type="InterPro" id="IPR027417">
    <property type="entry name" value="P-loop_NTPase"/>
</dbReference>
<dbReference type="Gene3D" id="3.40.50.300">
    <property type="entry name" value="P-loop containing nucleotide triphosphate hydrolases"/>
    <property type="match status" value="1"/>
</dbReference>
<feature type="domain" description="Guanylate cyclase" evidence="4">
    <location>
        <begin position="119"/>
        <end position="248"/>
    </location>
</feature>
<evidence type="ECO:0000259" key="4">
    <source>
        <dbReference type="PROSITE" id="PS50125"/>
    </source>
</evidence>
<dbReference type="Pfam" id="PF07721">
    <property type="entry name" value="TPR_4"/>
    <property type="match status" value="1"/>
</dbReference>
<dbReference type="GO" id="GO:0042802">
    <property type="term" value="F:identical protein binding"/>
    <property type="evidence" value="ECO:0007669"/>
    <property type="project" value="InterPro"/>
</dbReference>
<dbReference type="OrthoDB" id="9785312at2"/>
<dbReference type="Gene3D" id="1.25.40.10">
    <property type="entry name" value="Tetratricopeptide repeat domain"/>
    <property type="match status" value="1"/>
</dbReference>
<gene>
    <name evidence="5" type="ORF">FXB38_28000</name>
</gene>
<dbReference type="CDD" id="cd07302">
    <property type="entry name" value="CHD"/>
    <property type="match status" value="1"/>
</dbReference>
<sequence>MSQGPQCVNNGDACLPRLTSFRGGIYFRFSTIDAGLRAMTGQVAAWLEKVGLPQYLKSFSDHGIDFDILSEITDRDLATMGVVLGHRRRLLRSIVELDVPKARLLAPKIDAGAERRQLTIMFCDLVGSTALSQQFDPEEMREILQAYREAATAIIARYDGIVSRLVGDGILSYFGYPSAHEDDAERAVRAGLEITAAVRSIDVQPGLRLEVRIGIATGLVVVGDLFAKGASSRLEVIGETPNLAARMQAFAEPGTVIIASSTRRLLGNLFELRALGTRTIKGFSEATEVWAVDRPSPLGSRFEAYRSAGLAGFVGREHELDRLAECKQRAWRGQGQVVLISGEPGIGKSRLAAHFLNERIAAEPHIRLRYQCSPHHRASALYPVIAQLQRAAKLGAGDSNAQRLRKLEALLGRTDLKTPTLVPLFADMLSIATDGRYPPLDWAPQQLRRNTLAALIQRLQRLCAEAPVVCIVEDLHWADATSLELLGLAVRLADQLRLLLVLTFRDEFALPWMGPANLTTLELGRLKETDVQRMIAEVIGSRAVPSELVTQIATRTDGIPLFVEELTRTVLEMGVLEKGAGGRYRMAGSLPRLSIPATLQDSLMARLDRLGPAKEVAQVSAVIGREFSDVLLRAISDKDDAELDARLAQLEAAELIFRSGVAPEAVYTFKHALVQDTAYESLLRSSRRRLHERIAAVLQEKFPDAAAAAPEIAAHHLTQAGLVEDAVEWWGKAGDRALRSSAYPEAIAHLTKAIGLAEGLSESPAGQSRRLQLQIAYGNALIATRGYGAPETSVAFARARELASSLKGAPERFAATYGLWVGSLVRSELGSMQELAQAFLHDTADRPDAPEAGVAHRVCGMTRWFEGNFVDARQHLEQSLAIDRDEHDRNLAFLYGHDCGIAAAIYLALVLWPLGEVDRAEQLAQQAIRRAADSGHVATMVYTHFHKIVLEAVRGNPEGARPHVDAVIELSREHGLLLYTRAGKFWNGWIRCRLGERAAGLREMEDSIALPLVGKMATGLYVPLTWTLLAEAKAGEGQFDEALAILDEQLVEVERTGQEWFTPEIQRRRGELLLRKDPIDIVAAEAAFTRAIEAARAQQTATYELRAALSLARLYQASGTDAQARSVLGPVIGMFANAQELPEIFEARAAMERSSKTSPCANPCD</sequence>
<dbReference type="Pfam" id="PF13191">
    <property type="entry name" value="AAA_16"/>
    <property type="match status" value="1"/>
</dbReference>
<dbReference type="Proteomes" id="UP000324853">
    <property type="component" value="Unassembled WGS sequence"/>
</dbReference>
<dbReference type="GO" id="GO:0004016">
    <property type="term" value="F:adenylate cyclase activity"/>
    <property type="evidence" value="ECO:0007669"/>
    <property type="project" value="TreeGrafter"/>
</dbReference>
<dbReference type="EMBL" id="VSSR01000047">
    <property type="protein sequence ID" value="TYL78929.1"/>
    <property type="molecule type" value="Genomic_DNA"/>
</dbReference>
<dbReference type="InterPro" id="IPR011990">
    <property type="entry name" value="TPR-like_helical_dom_sf"/>
</dbReference>
<keyword evidence="2" id="KW-0067">ATP-binding</keyword>
<dbReference type="Pfam" id="PF00536">
    <property type="entry name" value="SAM_1"/>
    <property type="match status" value="1"/>
</dbReference>
<comment type="caution">
    <text evidence="5">The sequence shown here is derived from an EMBL/GenBank/DDBJ whole genome shotgun (WGS) entry which is preliminary data.</text>
</comment>
<evidence type="ECO:0000256" key="1">
    <source>
        <dbReference type="ARBA" id="ARBA00022741"/>
    </source>
</evidence>
<dbReference type="GO" id="GO:0005524">
    <property type="term" value="F:ATP binding"/>
    <property type="evidence" value="ECO:0007669"/>
    <property type="project" value="UniProtKB-KW"/>
</dbReference>
<dbReference type="InterPro" id="IPR001660">
    <property type="entry name" value="SAM"/>
</dbReference>
<dbReference type="SUPFAM" id="SSF55073">
    <property type="entry name" value="Nucleotide cyclase"/>
    <property type="match status" value="1"/>
</dbReference>